<protein>
    <recommendedName>
        <fullName evidence="4">DUF3592 domain-containing protein</fullName>
    </recommendedName>
</protein>
<proteinExistence type="predicted"/>
<reference evidence="2 3" key="1">
    <citation type="submission" date="2024-04" db="EMBL/GenBank/DDBJ databases">
        <title>Luteolibacter sp. isolated from soil.</title>
        <authorList>
            <person name="An J."/>
        </authorList>
    </citation>
    <scope>NUCLEOTIDE SEQUENCE [LARGE SCALE GENOMIC DNA]</scope>
    <source>
        <strain evidence="2 3">Y139</strain>
    </source>
</reference>
<feature type="transmembrane region" description="Helical" evidence="1">
    <location>
        <begin position="123"/>
        <end position="142"/>
    </location>
</feature>
<keyword evidence="1" id="KW-0472">Membrane</keyword>
<gene>
    <name evidence="2" type="ORF">WKV53_26475</name>
</gene>
<feature type="transmembrane region" description="Helical" evidence="1">
    <location>
        <begin position="12"/>
        <end position="29"/>
    </location>
</feature>
<evidence type="ECO:0008006" key="4">
    <source>
        <dbReference type="Google" id="ProtNLM"/>
    </source>
</evidence>
<name>A0ABU9B5E3_9BACT</name>
<keyword evidence="1" id="KW-0812">Transmembrane</keyword>
<evidence type="ECO:0000313" key="3">
    <source>
        <dbReference type="Proteomes" id="UP001371305"/>
    </source>
</evidence>
<accession>A0ABU9B5E3</accession>
<keyword evidence="1" id="KW-1133">Transmembrane helix</keyword>
<keyword evidence="3" id="KW-1185">Reference proteome</keyword>
<evidence type="ECO:0000256" key="1">
    <source>
        <dbReference type="SAM" id="Phobius"/>
    </source>
</evidence>
<organism evidence="2 3">
    <name type="scientific">Luteolibacter soli</name>
    <dbReference type="NCBI Taxonomy" id="3135280"/>
    <lineage>
        <taxon>Bacteria</taxon>
        <taxon>Pseudomonadati</taxon>
        <taxon>Verrucomicrobiota</taxon>
        <taxon>Verrucomicrobiia</taxon>
        <taxon>Verrucomicrobiales</taxon>
        <taxon>Verrucomicrobiaceae</taxon>
        <taxon>Luteolibacter</taxon>
    </lineage>
</organism>
<dbReference type="Proteomes" id="UP001371305">
    <property type="component" value="Unassembled WGS sequence"/>
</dbReference>
<dbReference type="EMBL" id="JBBUKT010000016">
    <property type="protein sequence ID" value="MEK7954090.1"/>
    <property type="molecule type" value="Genomic_DNA"/>
</dbReference>
<comment type="caution">
    <text evidence="2">The sequence shown here is derived from an EMBL/GenBank/DDBJ whole genome shotgun (WGS) entry which is preliminary data.</text>
</comment>
<dbReference type="RefSeq" id="WP_341407857.1">
    <property type="nucleotide sequence ID" value="NZ_JBBUKT010000016.1"/>
</dbReference>
<sequence length="154" mass="18185">MPPRPLHRWKSFWLGVLIIAFLGWAWVASMRHVDVLYWNSAVGSSTPSPASKNFDHFVYRNFGRFVLTAGQTLGWVEVKWDTSRFSPLASHWSHQIITLTPKETWFARAVRVERYPGRLEVFVAHWLLILLFALPWATCLFYRHRRMKRLDTSK</sequence>
<evidence type="ECO:0000313" key="2">
    <source>
        <dbReference type="EMBL" id="MEK7954090.1"/>
    </source>
</evidence>